<dbReference type="SUPFAM" id="SSF161098">
    <property type="entry name" value="MetI-like"/>
    <property type="match status" value="1"/>
</dbReference>
<protein>
    <submittedName>
        <fullName evidence="9">Sulfonate transport system permease protein</fullName>
    </submittedName>
</protein>
<keyword evidence="5 7" id="KW-1133">Transmembrane helix</keyword>
<evidence type="ECO:0000256" key="4">
    <source>
        <dbReference type="ARBA" id="ARBA00022692"/>
    </source>
</evidence>
<dbReference type="FunFam" id="1.10.3720.10:FF:000003">
    <property type="entry name" value="Aliphatic sulfonate ABC transporter permease"/>
    <property type="match status" value="1"/>
</dbReference>
<evidence type="ECO:0000256" key="7">
    <source>
        <dbReference type="RuleBase" id="RU363032"/>
    </source>
</evidence>
<dbReference type="CDD" id="cd06261">
    <property type="entry name" value="TM_PBP2"/>
    <property type="match status" value="1"/>
</dbReference>
<sequence length="275" mass="30170">MDKALEAEPIKKNIIKKTGTGKGTVRNGGALFGIILPAIIFLTWFIVTENGVFSSAILPSIKTVWESFLSQAQSGQLAQDLGVSLVRVLKGFCVASVLGIMFGVLMGISEKTDRFFSLTFNSIRQIPMMAWIPLIILWFGIDELSKTVIIVLGAFFPVLVNTISGIKEVPKGFIEVGKMYRLSKWELFRKIYFPSAIPSIFVGLKLSLGYSWMVVVAAELVSASSGIGYRINDARSLMQPEVVIVGMFAIGIIGILMDKILAGISRRITPWTADR</sequence>
<evidence type="ECO:0000313" key="10">
    <source>
        <dbReference type="Proteomes" id="UP000184342"/>
    </source>
</evidence>
<evidence type="ECO:0000256" key="6">
    <source>
        <dbReference type="ARBA" id="ARBA00023136"/>
    </source>
</evidence>
<evidence type="ECO:0000259" key="8">
    <source>
        <dbReference type="PROSITE" id="PS50928"/>
    </source>
</evidence>
<keyword evidence="10" id="KW-1185">Reference proteome</keyword>
<gene>
    <name evidence="9" type="ORF">SAMN02745691_00816</name>
</gene>
<feature type="transmembrane region" description="Helical" evidence="7">
    <location>
        <begin position="187"/>
        <end position="204"/>
    </location>
</feature>
<feature type="transmembrane region" description="Helical" evidence="7">
    <location>
        <begin position="147"/>
        <end position="166"/>
    </location>
</feature>
<feature type="transmembrane region" description="Helical" evidence="7">
    <location>
        <begin position="29"/>
        <end position="47"/>
    </location>
</feature>
<reference evidence="9 10" key="1">
    <citation type="submission" date="2016-11" db="EMBL/GenBank/DDBJ databases">
        <authorList>
            <person name="Jaros S."/>
            <person name="Januszkiewicz K."/>
            <person name="Wedrychowicz H."/>
        </authorList>
    </citation>
    <scope>NUCLEOTIDE SEQUENCE [LARGE SCALE GENOMIC DNA]</scope>
    <source>
        <strain evidence="9 10">DSM 15970</strain>
    </source>
</reference>
<feature type="transmembrane region" description="Helical" evidence="7">
    <location>
        <begin position="88"/>
        <end position="108"/>
    </location>
</feature>
<dbReference type="RefSeq" id="WP_242941637.1">
    <property type="nucleotide sequence ID" value="NZ_FQYT01000007.1"/>
</dbReference>
<evidence type="ECO:0000256" key="3">
    <source>
        <dbReference type="ARBA" id="ARBA00022475"/>
    </source>
</evidence>
<dbReference type="Gene3D" id="1.10.3720.10">
    <property type="entry name" value="MetI-like"/>
    <property type="match status" value="1"/>
</dbReference>
<dbReference type="EMBL" id="FQYT01000007">
    <property type="protein sequence ID" value="SHI78846.1"/>
    <property type="molecule type" value="Genomic_DNA"/>
</dbReference>
<feature type="transmembrane region" description="Helical" evidence="7">
    <location>
        <begin position="243"/>
        <end position="265"/>
    </location>
</feature>
<keyword evidence="2 7" id="KW-0813">Transport</keyword>
<dbReference type="InterPro" id="IPR000515">
    <property type="entry name" value="MetI-like"/>
</dbReference>
<dbReference type="GO" id="GO:0042918">
    <property type="term" value="P:alkanesulfonate transmembrane transport"/>
    <property type="evidence" value="ECO:0007669"/>
    <property type="project" value="UniProtKB-ARBA"/>
</dbReference>
<proteinExistence type="inferred from homology"/>
<dbReference type="PANTHER" id="PTHR30151:SF38">
    <property type="entry name" value="ALIPHATIC SULFONATES TRANSPORT PERMEASE PROTEIN SSUC-RELATED"/>
    <property type="match status" value="1"/>
</dbReference>
<keyword evidence="3" id="KW-1003">Cell membrane</keyword>
<comment type="subcellular location">
    <subcellularLocation>
        <location evidence="1 7">Cell membrane</location>
        <topology evidence="1 7">Multi-pass membrane protein</topology>
    </subcellularLocation>
</comment>
<organism evidence="9 10">
    <name type="scientific">Parasporobacterium paucivorans DSM 15970</name>
    <dbReference type="NCBI Taxonomy" id="1122934"/>
    <lineage>
        <taxon>Bacteria</taxon>
        <taxon>Bacillati</taxon>
        <taxon>Bacillota</taxon>
        <taxon>Clostridia</taxon>
        <taxon>Lachnospirales</taxon>
        <taxon>Lachnospiraceae</taxon>
        <taxon>Parasporobacterium</taxon>
    </lineage>
</organism>
<name>A0A1M6E040_9FIRM</name>
<accession>A0A1M6E040</accession>
<comment type="similarity">
    <text evidence="7">Belongs to the binding-protein-dependent transport system permease family.</text>
</comment>
<feature type="transmembrane region" description="Helical" evidence="7">
    <location>
        <begin position="120"/>
        <end position="141"/>
    </location>
</feature>
<dbReference type="STRING" id="1122934.SAMN02745691_00816"/>
<evidence type="ECO:0000256" key="1">
    <source>
        <dbReference type="ARBA" id="ARBA00004651"/>
    </source>
</evidence>
<dbReference type="AlphaFoldDB" id="A0A1M6E040"/>
<keyword evidence="4 7" id="KW-0812">Transmembrane</keyword>
<evidence type="ECO:0000256" key="2">
    <source>
        <dbReference type="ARBA" id="ARBA00022448"/>
    </source>
</evidence>
<dbReference type="InterPro" id="IPR035906">
    <property type="entry name" value="MetI-like_sf"/>
</dbReference>
<dbReference type="GO" id="GO:0005886">
    <property type="term" value="C:plasma membrane"/>
    <property type="evidence" value="ECO:0007669"/>
    <property type="project" value="UniProtKB-SubCell"/>
</dbReference>
<feature type="domain" description="ABC transmembrane type-1" evidence="8">
    <location>
        <begin position="81"/>
        <end position="261"/>
    </location>
</feature>
<evidence type="ECO:0000313" key="9">
    <source>
        <dbReference type="EMBL" id="SHI78846.1"/>
    </source>
</evidence>
<dbReference type="Proteomes" id="UP000184342">
    <property type="component" value="Unassembled WGS sequence"/>
</dbReference>
<dbReference type="Pfam" id="PF00528">
    <property type="entry name" value="BPD_transp_1"/>
    <property type="match status" value="1"/>
</dbReference>
<keyword evidence="6 7" id="KW-0472">Membrane</keyword>
<dbReference type="PANTHER" id="PTHR30151">
    <property type="entry name" value="ALKANE SULFONATE ABC TRANSPORTER-RELATED, MEMBRANE SUBUNIT"/>
    <property type="match status" value="1"/>
</dbReference>
<dbReference type="PROSITE" id="PS50928">
    <property type="entry name" value="ABC_TM1"/>
    <property type="match status" value="1"/>
</dbReference>
<evidence type="ECO:0000256" key="5">
    <source>
        <dbReference type="ARBA" id="ARBA00022989"/>
    </source>
</evidence>